<dbReference type="Pfam" id="PF01497">
    <property type="entry name" value="Peripla_BP_2"/>
    <property type="match status" value="1"/>
</dbReference>
<evidence type="ECO:0000256" key="2">
    <source>
        <dbReference type="ARBA" id="ARBA00008814"/>
    </source>
</evidence>
<evidence type="ECO:0000256" key="5">
    <source>
        <dbReference type="ARBA" id="ARBA00022729"/>
    </source>
</evidence>
<proteinExistence type="inferred from homology"/>
<keyword evidence="3" id="KW-0813">Transport</keyword>
<evidence type="ECO:0000256" key="7">
    <source>
        <dbReference type="SAM" id="SignalP"/>
    </source>
</evidence>
<feature type="chain" id="PRO_5015440305" description="Fe/B12 periplasmic-binding domain-containing protein" evidence="7">
    <location>
        <begin position="22"/>
        <end position="289"/>
    </location>
</feature>
<comment type="similarity">
    <text evidence="2">Belongs to the bacterial solute-binding protein 8 family.</text>
</comment>
<comment type="caution">
    <text evidence="9">The sequence shown here is derived from an EMBL/GenBank/DDBJ whole genome shotgun (WGS) entry which is preliminary data.</text>
</comment>
<dbReference type="GO" id="GO:1901678">
    <property type="term" value="P:iron coordination entity transport"/>
    <property type="evidence" value="ECO:0007669"/>
    <property type="project" value="UniProtKB-ARBA"/>
</dbReference>
<gene>
    <name evidence="9" type="ORF">DC082_10155</name>
</gene>
<accession>A0A2U2AI03</accession>
<dbReference type="SUPFAM" id="SSF53807">
    <property type="entry name" value="Helical backbone' metal receptor"/>
    <property type="match status" value="1"/>
</dbReference>
<dbReference type="GO" id="GO:0030288">
    <property type="term" value="C:outer membrane-bounded periplasmic space"/>
    <property type="evidence" value="ECO:0007669"/>
    <property type="project" value="TreeGrafter"/>
</dbReference>
<keyword evidence="10" id="KW-1185">Reference proteome</keyword>
<sequence length="289" mass="31451">MKLFLKKSLLSLSLSLAVAMASPKAVVMDFGAVDTLQALDATDLIVALPKGNLPTYLQSLDWSHAEDSGGMKNPDLTKLEEMEIDFIVISPRLGNQIEVLNEYAPVLNFTVDSDHYLESASKNIKQLAQLANREQAAEEALVALTDEIAQIQAKIAKSDQRALVVIHNDGKLMATPTSGSAKFIHNVLGVKNAEKMPKEGRQAADLPYLTSVAPDLIFVIDRSAAIGSTPMDQEQVEKSLITPLNEVLDKEVKIVYLDPTLWYLSGNGLISIVKEAQEIEAALKQASNQ</sequence>
<evidence type="ECO:0000313" key="10">
    <source>
        <dbReference type="Proteomes" id="UP000244948"/>
    </source>
</evidence>
<dbReference type="PANTHER" id="PTHR30532:SF28">
    <property type="entry name" value="PETROBACTIN-BINDING PROTEIN YCLQ"/>
    <property type="match status" value="1"/>
</dbReference>
<keyword evidence="4" id="KW-0408">Iron</keyword>
<dbReference type="InterPro" id="IPR002491">
    <property type="entry name" value="ABC_transptr_periplasmic_BD"/>
</dbReference>
<dbReference type="EMBL" id="QEWR01000008">
    <property type="protein sequence ID" value="PWD82283.1"/>
    <property type="molecule type" value="Genomic_DNA"/>
</dbReference>
<name>A0A2U2AI03_9GAMM</name>
<evidence type="ECO:0000259" key="8">
    <source>
        <dbReference type="PROSITE" id="PS50983"/>
    </source>
</evidence>
<protein>
    <recommendedName>
        <fullName evidence="8">Fe/B12 periplasmic-binding domain-containing protein</fullName>
    </recommendedName>
</protein>
<keyword evidence="4" id="KW-0410">Iron transport</keyword>
<keyword evidence="4" id="KW-0406">Ion transport</keyword>
<dbReference type="PANTHER" id="PTHR30532">
    <property type="entry name" value="IRON III DICITRATE-BINDING PERIPLASMIC PROTEIN"/>
    <property type="match status" value="1"/>
</dbReference>
<dbReference type="InterPro" id="IPR051313">
    <property type="entry name" value="Bact_iron-sidero_bind"/>
</dbReference>
<organism evidence="9 10">
    <name type="scientific">Ignatzschineria indica</name>
    <dbReference type="NCBI Taxonomy" id="472583"/>
    <lineage>
        <taxon>Bacteria</taxon>
        <taxon>Pseudomonadati</taxon>
        <taxon>Pseudomonadota</taxon>
        <taxon>Gammaproteobacteria</taxon>
        <taxon>Cardiobacteriales</taxon>
        <taxon>Ignatzschineriaceae</taxon>
        <taxon>Ignatzschineria</taxon>
    </lineage>
</organism>
<evidence type="ECO:0000256" key="3">
    <source>
        <dbReference type="ARBA" id="ARBA00022448"/>
    </source>
</evidence>
<feature type="domain" description="Fe/B12 periplasmic-binding" evidence="8">
    <location>
        <begin position="24"/>
        <end position="287"/>
    </location>
</feature>
<evidence type="ECO:0000256" key="4">
    <source>
        <dbReference type="ARBA" id="ARBA00022496"/>
    </source>
</evidence>
<evidence type="ECO:0000256" key="1">
    <source>
        <dbReference type="ARBA" id="ARBA00004196"/>
    </source>
</evidence>
<dbReference type="PROSITE" id="PS50983">
    <property type="entry name" value="FE_B12_PBP"/>
    <property type="match status" value="1"/>
</dbReference>
<evidence type="ECO:0000256" key="6">
    <source>
        <dbReference type="SAM" id="Coils"/>
    </source>
</evidence>
<evidence type="ECO:0000313" key="9">
    <source>
        <dbReference type="EMBL" id="PWD82283.1"/>
    </source>
</evidence>
<dbReference type="RefSeq" id="WP_109236870.1">
    <property type="nucleotide sequence ID" value="NZ_BMXZ01000006.1"/>
</dbReference>
<dbReference type="Gene3D" id="3.40.50.1980">
    <property type="entry name" value="Nitrogenase molybdenum iron protein domain"/>
    <property type="match status" value="2"/>
</dbReference>
<comment type="subcellular location">
    <subcellularLocation>
        <location evidence="1">Cell envelope</location>
    </subcellularLocation>
</comment>
<reference evidence="9 10" key="1">
    <citation type="journal article" date="2018" name="Genome Announc.">
        <title>Ignatzschineria cameli sp. nov., isolated from necrotic foot tissue of dromedaries (Camelus dromedarius) and associated maggots (Wohlfahrtia species) in Dubai.</title>
        <authorList>
            <person name="Tsang C.C."/>
            <person name="Tang J.Y."/>
            <person name="Fong J.Y."/>
            <person name="Kinne J."/>
            <person name="Lee H.H."/>
            <person name="Joseph M."/>
            <person name="Jose S."/>
            <person name="Schuster R.K."/>
            <person name="Tang Y."/>
            <person name="Sivakumar S."/>
            <person name="Chen J.H."/>
            <person name="Teng J.L."/>
            <person name="Lau S.K."/>
            <person name="Wernery U."/>
            <person name="Woo P.C."/>
        </authorList>
    </citation>
    <scope>NUCLEOTIDE SEQUENCE [LARGE SCALE GENOMIC DNA]</scope>
    <source>
        <strain evidence="9 10">KCTC 22643</strain>
    </source>
</reference>
<dbReference type="Proteomes" id="UP000244948">
    <property type="component" value="Unassembled WGS sequence"/>
</dbReference>
<keyword evidence="6" id="KW-0175">Coiled coil</keyword>
<feature type="signal peptide" evidence="7">
    <location>
        <begin position="1"/>
        <end position="21"/>
    </location>
</feature>
<keyword evidence="5 7" id="KW-0732">Signal</keyword>
<feature type="coiled-coil region" evidence="6">
    <location>
        <begin position="117"/>
        <end position="161"/>
    </location>
</feature>
<dbReference type="AlphaFoldDB" id="A0A2U2AI03"/>